<organism evidence="1 2">
    <name type="scientific">Daphnia sinensis</name>
    <dbReference type="NCBI Taxonomy" id="1820382"/>
    <lineage>
        <taxon>Eukaryota</taxon>
        <taxon>Metazoa</taxon>
        <taxon>Ecdysozoa</taxon>
        <taxon>Arthropoda</taxon>
        <taxon>Crustacea</taxon>
        <taxon>Branchiopoda</taxon>
        <taxon>Diplostraca</taxon>
        <taxon>Cladocera</taxon>
        <taxon>Anomopoda</taxon>
        <taxon>Daphniidae</taxon>
        <taxon>Daphnia</taxon>
        <taxon>Daphnia similis group</taxon>
    </lineage>
</organism>
<comment type="caution">
    <text evidence="1">The sequence shown here is derived from an EMBL/GenBank/DDBJ whole genome shotgun (WGS) entry which is preliminary data.</text>
</comment>
<evidence type="ECO:0000313" key="1">
    <source>
        <dbReference type="EMBL" id="KAI9550879.1"/>
    </source>
</evidence>
<sequence length="58" mass="6567">MTMLWARYQDNELSTMDLLQEIVAELKASFPSVVSSHALNVAKANADYIDEFDMSINE</sequence>
<protein>
    <submittedName>
        <fullName evidence="1">Uncharacterized protein</fullName>
    </submittedName>
</protein>
<dbReference type="Proteomes" id="UP000820818">
    <property type="component" value="Unassembled WGS sequence"/>
</dbReference>
<keyword evidence="2" id="KW-1185">Reference proteome</keyword>
<dbReference type="EMBL" id="WJBH02000075">
    <property type="protein sequence ID" value="KAI9550879.1"/>
    <property type="molecule type" value="Genomic_DNA"/>
</dbReference>
<evidence type="ECO:0000313" key="2">
    <source>
        <dbReference type="Proteomes" id="UP000820818"/>
    </source>
</evidence>
<gene>
    <name evidence="1" type="ORF">GHT06_000221</name>
</gene>
<name>A0AAD5KFL5_9CRUS</name>
<reference evidence="1" key="1">
    <citation type="submission" date="2022-05" db="EMBL/GenBank/DDBJ databases">
        <title>A multi-omics perspective on studying reproductive biology in Daphnia sinensis.</title>
        <authorList>
            <person name="Jia J."/>
        </authorList>
    </citation>
    <scope>NUCLEOTIDE SEQUENCE</scope>
    <source>
        <strain evidence="1">WSL</strain>
    </source>
</reference>
<proteinExistence type="predicted"/>
<dbReference type="AlphaFoldDB" id="A0AAD5KFL5"/>
<accession>A0AAD5KFL5</accession>